<evidence type="ECO:0000256" key="1">
    <source>
        <dbReference type="SAM" id="MobiDB-lite"/>
    </source>
</evidence>
<comment type="caution">
    <text evidence="3">The sequence shown here is derived from an EMBL/GenBank/DDBJ whole genome shotgun (WGS) entry which is preliminary data.</text>
</comment>
<feature type="compositionally biased region" description="Low complexity" evidence="1">
    <location>
        <begin position="191"/>
        <end position="217"/>
    </location>
</feature>
<proteinExistence type="predicted"/>
<feature type="compositionally biased region" description="Low complexity" evidence="1">
    <location>
        <begin position="294"/>
        <end position="319"/>
    </location>
</feature>
<organism evidence="3 4">
    <name type="scientific">Euphydryas editha</name>
    <name type="common">Edith's checkerspot</name>
    <dbReference type="NCBI Taxonomy" id="104508"/>
    <lineage>
        <taxon>Eukaryota</taxon>
        <taxon>Metazoa</taxon>
        <taxon>Ecdysozoa</taxon>
        <taxon>Arthropoda</taxon>
        <taxon>Hexapoda</taxon>
        <taxon>Insecta</taxon>
        <taxon>Pterygota</taxon>
        <taxon>Neoptera</taxon>
        <taxon>Endopterygota</taxon>
        <taxon>Lepidoptera</taxon>
        <taxon>Glossata</taxon>
        <taxon>Ditrysia</taxon>
        <taxon>Papilionoidea</taxon>
        <taxon>Nymphalidae</taxon>
        <taxon>Nymphalinae</taxon>
        <taxon>Euphydryas</taxon>
    </lineage>
</organism>
<dbReference type="CDD" id="cd19941">
    <property type="entry name" value="TIL"/>
    <property type="match status" value="1"/>
</dbReference>
<feature type="signal peptide" evidence="2">
    <location>
        <begin position="1"/>
        <end position="20"/>
    </location>
</feature>
<feature type="region of interest" description="Disordered" evidence="1">
    <location>
        <begin position="139"/>
        <end position="228"/>
    </location>
</feature>
<evidence type="ECO:0000313" key="3">
    <source>
        <dbReference type="EMBL" id="CAH2092969.1"/>
    </source>
</evidence>
<feature type="compositionally biased region" description="Basic residues" evidence="1">
    <location>
        <begin position="155"/>
        <end position="185"/>
    </location>
</feature>
<dbReference type="EMBL" id="CAKOGL010000012">
    <property type="protein sequence ID" value="CAH2092969.1"/>
    <property type="molecule type" value="Genomic_DNA"/>
</dbReference>
<feature type="compositionally biased region" description="Polar residues" evidence="1">
    <location>
        <begin position="139"/>
        <end position="153"/>
    </location>
</feature>
<reference evidence="3" key="1">
    <citation type="submission" date="2022-03" db="EMBL/GenBank/DDBJ databases">
        <authorList>
            <person name="Tunstrom K."/>
        </authorList>
    </citation>
    <scope>NUCLEOTIDE SEQUENCE</scope>
</reference>
<sequence>MWKEASLVVLLYLKFSYVLCDGTYECGDHGRFEYCIDEIPGCVVGCHCHPGYYFDTDTKICEPNSKLIEHNRRRYVLESTQIQNNVMTPNSIFITDPVSTTNKIDGAVDEISKDAEDLGDWLYNQFFKAIESQVINNTSDKSTFSRRSGSVQSNKKSKGKKRLRKRKYGKNNKKGKKNNLRKKLLRITENDSAFDLSSSSKSGSSDSTSGSSDSSGEYDSHDDEDEHGHKKIVMIKKKPKQLPNFIFLPNLETPFYPPLGLPPPPVPIPMYPMVPVPPMICNTEDLDDSVNETTAAPTKTTTFSTSTTTPTTSTSSAKKLSNPSQAPDENKQESLRHSSKKRKQPIGSTVGESANDLRYSKLGSPIRQKILQRLKQKMQNQPAKSSLMASWNKNKKTVTNPAINQDVYLEYPYIEYTPDSNMINDLTLNAKEGSAVSDNVDFKYITELIHKVNQNNKSDNLPPIEYNPLDSIEAYQPSLQDNKFSDYIIPPNAPDNRRFARPNVHQSDELYYINLGRQIASMIRGIDTKNKEVNLKLETTHDIPKNNVYLNINSPKSYWERSVRSPLTFFKSNKKKFEYLKKSNELLFDIENKVEIIASTVPTLSLQEIENIVNIMEAKRSMQKNAILKNVIPPGKNLNINLWPRKLPKTRNTIPPGLSNFKNIVDFPISEHKGNKSYSIDNPDNLHRLSVLSTNRLAVQRYPQISKTNSGKKLASPINFLSKNYPILQHVLLDPKHTRPPFLDQSSRQSLWQNEMKPPFLKHRKYFNNIHNFLVNPIPTEPKVGFKRTNEHTSYFRHEFTNFDSIKK</sequence>
<dbReference type="Proteomes" id="UP001153954">
    <property type="component" value="Unassembled WGS sequence"/>
</dbReference>
<dbReference type="AlphaFoldDB" id="A0AAU9U208"/>
<name>A0AAU9U208_EUPED</name>
<feature type="chain" id="PRO_5043594531" evidence="2">
    <location>
        <begin position="21"/>
        <end position="808"/>
    </location>
</feature>
<feature type="region of interest" description="Disordered" evidence="1">
    <location>
        <begin position="294"/>
        <end position="361"/>
    </location>
</feature>
<keyword evidence="2" id="KW-0732">Signal</keyword>
<protein>
    <submittedName>
        <fullName evidence="3">Uncharacterized protein</fullName>
    </submittedName>
</protein>
<keyword evidence="4" id="KW-1185">Reference proteome</keyword>
<evidence type="ECO:0000256" key="2">
    <source>
        <dbReference type="SAM" id="SignalP"/>
    </source>
</evidence>
<accession>A0AAU9U208</accession>
<gene>
    <name evidence="3" type="ORF">EEDITHA_LOCUS8681</name>
</gene>
<evidence type="ECO:0000313" key="4">
    <source>
        <dbReference type="Proteomes" id="UP001153954"/>
    </source>
</evidence>